<evidence type="ECO:0000313" key="1">
    <source>
        <dbReference type="EMBL" id="CUN49807.1"/>
    </source>
</evidence>
<dbReference type="GO" id="GO:0004519">
    <property type="term" value="F:endonuclease activity"/>
    <property type="evidence" value="ECO:0007669"/>
    <property type="project" value="UniProtKB-KW"/>
</dbReference>
<organism evidence="1 2">
    <name type="scientific">Agathobacter rectalis</name>
    <dbReference type="NCBI Taxonomy" id="39491"/>
    <lineage>
        <taxon>Bacteria</taxon>
        <taxon>Bacillati</taxon>
        <taxon>Bacillota</taxon>
        <taxon>Clostridia</taxon>
        <taxon>Lachnospirales</taxon>
        <taxon>Lachnospiraceae</taxon>
        <taxon>Agathobacter</taxon>
    </lineage>
</organism>
<reference evidence="1 2" key="1">
    <citation type="submission" date="2015-09" db="EMBL/GenBank/DDBJ databases">
        <authorList>
            <consortium name="Pathogen Informatics"/>
        </authorList>
    </citation>
    <scope>NUCLEOTIDE SEQUENCE [LARGE SCALE GENOMIC DNA]</scope>
    <source>
        <strain evidence="1 2">2789STDY5608860</strain>
    </source>
</reference>
<accession>A0A173XG24</accession>
<protein>
    <submittedName>
        <fullName evidence="1">LlaJI restriction endonuclease</fullName>
    </submittedName>
</protein>
<name>A0A173XG24_9FIRM</name>
<keyword evidence="1" id="KW-0540">Nuclease</keyword>
<dbReference type="RefSeq" id="WP_155505180.1">
    <property type="nucleotide sequence ID" value="NZ_CYYW01000002.1"/>
</dbReference>
<keyword evidence="1" id="KW-0255">Endonuclease</keyword>
<dbReference type="Pfam" id="PF09563">
    <property type="entry name" value="RE_LlaJI"/>
    <property type="match status" value="1"/>
</dbReference>
<dbReference type="EMBL" id="CYYW01000002">
    <property type="protein sequence ID" value="CUN49807.1"/>
    <property type="molecule type" value="Genomic_DNA"/>
</dbReference>
<gene>
    <name evidence="1" type="ORF">ERS852417_00427</name>
</gene>
<sequence length="406" mass="48121">MRKVDIRSKCRVNSNREMDTFVGLRCNDGDISINFPLGYHISEDDNELRKDIMLLLTTLSANTERKESEILKQGNAFDEVEFPLQSYMYLIKDFFVRGYYKEQEVLYKVAKSGKINWNRTIKTQKPYVQDMDVFYLDFVTKKNSVKENELITLIHEYCVYESFERIGWLYTEMMPKKPVIVKQERVFCSVLKDKIANTFNDKNRMLFRHMLAIIDFEGDKDSDKNYRYGTYRFEYIWEKMIDKVFGVENKADYFPKTTWYVNGSKYDNASLEPDTIMLYGTDVYVLDAKYYKYGVTGKTWDLPESTSINKQITYGEYIAKEYKFKKKHGENMKVYNAFLMPFDSLKSKYPDNANMLKVGEAVSNWKDNTEEYQKIQGILIDVKTLMSINVRQEMKEIEKLAKLIEN</sequence>
<dbReference type="Proteomes" id="UP000095384">
    <property type="component" value="Unassembled WGS sequence"/>
</dbReference>
<dbReference type="AlphaFoldDB" id="A0A173XG24"/>
<dbReference type="InterPro" id="IPR018579">
    <property type="entry name" value="Restrct_endonuc_II_LlaJI"/>
</dbReference>
<keyword evidence="1" id="KW-0378">Hydrolase</keyword>
<evidence type="ECO:0000313" key="2">
    <source>
        <dbReference type="Proteomes" id="UP000095384"/>
    </source>
</evidence>
<proteinExistence type="predicted"/>